<dbReference type="EMBL" id="QPJK01000001">
    <property type="protein sequence ID" value="RCW76605.1"/>
    <property type="molecule type" value="Genomic_DNA"/>
</dbReference>
<dbReference type="Proteomes" id="UP000252884">
    <property type="component" value="Unassembled WGS sequence"/>
</dbReference>
<protein>
    <submittedName>
        <fullName evidence="2">DUF2909 family protein</fullName>
    </submittedName>
</protein>
<dbReference type="AlphaFoldDB" id="A0A368Y936"/>
<organism evidence="2 3">
    <name type="scientific">Pseudorhodoferax soli</name>
    <dbReference type="NCBI Taxonomy" id="545864"/>
    <lineage>
        <taxon>Bacteria</taxon>
        <taxon>Pseudomonadati</taxon>
        <taxon>Pseudomonadota</taxon>
        <taxon>Betaproteobacteria</taxon>
        <taxon>Burkholderiales</taxon>
        <taxon>Comamonadaceae</taxon>
    </lineage>
</organism>
<gene>
    <name evidence="2" type="ORF">DES41_1011213</name>
</gene>
<keyword evidence="1" id="KW-0472">Membrane</keyword>
<keyword evidence="1" id="KW-0812">Transmembrane</keyword>
<dbReference type="Pfam" id="PF11137">
    <property type="entry name" value="DUF2909"/>
    <property type="match status" value="1"/>
</dbReference>
<reference evidence="2 3" key="1">
    <citation type="submission" date="2018-07" db="EMBL/GenBank/DDBJ databases">
        <title>Genomic Encyclopedia of Type Strains, Phase IV (KMG-IV): sequencing the most valuable type-strain genomes for metagenomic binning, comparative biology and taxonomic classification.</title>
        <authorList>
            <person name="Goeker M."/>
        </authorList>
    </citation>
    <scope>NUCLEOTIDE SEQUENCE [LARGE SCALE GENOMIC DNA]</scope>
    <source>
        <strain evidence="2 3">DSM 21634</strain>
    </source>
</reference>
<dbReference type="NCBIfam" id="NF033233">
    <property type="entry name" value="twin_helix"/>
    <property type="match status" value="1"/>
</dbReference>
<evidence type="ECO:0000313" key="3">
    <source>
        <dbReference type="Proteomes" id="UP000252884"/>
    </source>
</evidence>
<comment type="caution">
    <text evidence="2">The sequence shown here is derived from an EMBL/GenBank/DDBJ whole genome shotgun (WGS) entry which is preliminary data.</text>
</comment>
<proteinExistence type="predicted"/>
<feature type="transmembrane region" description="Helical" evidence="1">
    <location>
        <begin position="43"/>
        <end position="61"/>
    </location>
</feature>
<sequence>MSYFALVAFIAIIASLGAALYFMLRGGQDAEGKTRPNHMARALAVRVGLSILLFLCILIGWKLGYLHPTGIPAGK</sequence>
<keyword evidence="3" id="KW-1185">Reference proteome</keyword>
<dbReference type="InterPro" id="IPR021313">
    <property type="entry name" value="DUF2909"/>
</dbReference>
<evidence type="ECO:0000256" key="1">
    <source>
        <dbReference type="SAM" id="Phobius"/>
    </source>
</evidence>
<name>A0A368Y936_9BURK</name>
<accession>A0A368Y936</accession>
<evidence type="ECO:0000313" key="2">
    <source>
        <dbReference type="EMBL" id="RCW76605.1"/>
    </source>
</evidence>
<keyword evidence="1" id="KW-1133">Transmembrane helix</keyword>
<dbReference type="OrthoDB" id="8687573at2"/>
<dbReference type="RefSeq" id="WP_114466647.1">
    <property type="nucleotide sequence ID" value="NZ_QPJK01000001.1"/>
</dbReference>
<feature type="transmembrane region" description="Helical" evidence="1">
    <location>
        <begin position="6"/>
        <end position="23"/>
    </location>
</feature>